<sequence>MEPHQVIAELIQRQGGLAALDRLHLPYARANAGPAAKFGLAVELFLPDIDRAVLRERAAQFLSDYWQTFPERVNALLLRDKRRAVKFSGDPSAQLRADLDKYPIDSGYSGALFGAVDIGLPNDDIPPYQASVLISRREEHELSFVCATFPICQDDIPRFELLLTLVLRWCELCQPVHGSAGYALLFAPGMQQNTAQALSLIKRFPGLDILNSPRFSLETGAVHDRIKSVNWLTVLNDDLVQQSGGLDAMRAALEPFCKVRTYSGGVVIQAGIDPQLGDLQTGNIAEAYRQVARHLQPLRFENYRDGLFRVPSGLDAITETLSWLRRFD</sequence>
<dbReference type="Pfam" id="PF11876">
    <property type="entry name" value="TsiV"/>
    <property type="match status" value="1"/>
</dbReference>
<organism evidence="1 2">
    <name type="scientific">Chitinimonas lacunae</name>
    <dbReference type="NCBI Taxonomy" id="1963018"/>
    <lineage>
        <taxon>Bacteria</taxon>
        <taxon>Pseudomonadati</taxon>
        <taxon>Pseudomonadota</taxon>
        <taxon>Betaproteobacteria</taxon>
        <taxon>Neisseriales</taxon>
        <taxon>Chitinibacteraceae</taxon>
        <taxon>Chitinimonas</taxon>
    </lineage>
</organism>
<dbReference type="EMBL" id="JBHSBU010000001">
    <property type="protein sequence ID" value="MFC4158977.1"/>
    <property type="molecule type" value="Genomic_DNA"/>
</dbReference>
<reference evidence="2" key="1">
    <citation type="journal article" date="2019" name="Int. J. Syst. Evol. Microbiol.">
        <title>The Global Catalogue of Microorganisms (GCM) 10K type strain sequencing project: providing services to taxonomists for standard genome sequencing and annotation.</title>
        <authorList>
            <consortium name="The Broad Institute Genomics Platform"/>
            <consortium name="The Broad Institute Genome Sequencing Center for Infectious Disease"/>
            <person name="Wu L."/>
            <person name="Ma J."/>
        </authorList>
    </citation>
    <scope>NUCLEOTIDE SEQUENCE [LARGE SCALE GENOMIC DNA]</scope>
    <source>
        <strain evidence="2">LMG 29894</strain>
    </source>
</reference>
<keyword evidence="2" id="KW-1185">Reference proteome</keyword>
<protein>
    <submittedName>
        <fullName evidence="1">Type VI immunity family protein</fullName>
    </submittedName>
</protein>
<accession>A0ABV8MPJ8</accession>
<dbReference type="InterPro" id="IPR021815">
    <property type="entry name" value="TsiV"/>
</dbReference>
<name>A0ABV8MPJ8_9NEIS</name>
<gene>
    <name evidence="1" type="ORF">ACFOW7_06355</name>
</gene>
<dbReference type="RefSeq" id="WP_378162230.1">
    <property type="nucleotide sequence ID" value="NZ_JBHSBU010000001.1"/>
</dbReference>
<evidence type="ECO:0000313" key="1">
    <source>
        <dbReference type="EMBL" id="MFC4158977.1"/>
    </source>
</evidence>
<proteinExistence type="predicted"/>
<evidence type="ECO:0000313" key="2">
    <source>
        <dbReference type="Proteomes" id="UP001595791"/>
    </source>
</evidence>
<comment type="caution">
    <text evidence="1">The sequence shown here is derived from an EMBL/GenBank/DDBJ whole genome shotgun (WGS) entry which is preliminary data.</text>
</comment>
<dbReference type="Proteomes" id="UP001595791">
    <property type="component" value="Unassembled WGS sequence"/>
</dbReference>